<dbReference type="InterPro" id="IPR036388">
    <property type="entry name" value="WH-like_DNA-bd_sf"/>
</dbReference>
<dbReference type="Pfam" id="PF03551">
    <property type="entry name" value="PadR"/>
    <property type="match status" value="1"/>
</dbReference>
<reference evidence="2 4" key="1">
    <citation type="journal article" date="2018" name="Nat. Biotechnol.">
        <title>A standardized bacterial taxonomy based on genome phylogeny substantially revises the tree of life.</title>
        <authorList>
            <person name="Parks D.H."/>
            <person name="Chuvochina M."/>
            <person name="Waite D.W."/>
            <person name="Rinke C."/>
            <person name="Skarshewski A."/>
            <person name="Chaumeil P.A."/>
            <person name="Hugenholtz P."/>
        </authorList>
    </citation>
    <scope>NUCLEOTIDE SEQUENCE [LARGE SCALE GENOMIC DNA]</scope>
    <source>
        <strain evidence="2">UBA9375</strain>
    </source>
</reference>
<gene>
    <name evidence="3" type="primary">yqjI</name>
    <name evidence="2" type="ORF">DIT97_15495</name>
    <name evidence="3" type="ORF">GmarT_44860</name>
</gene>
<dbReference type="InterPro" id="IPR017799">
    <property type="entry name" value="Tscrpt_reg_PadR_acidobac-type"/>
</dbReference>
<evidence type="ECO:0000259" key="1">
    <source>
        <dbReference type="Pfam" id="PF03551"/>
    </source>
</evidence>
<dbReference type="Gene3D" id="1.10.10.10">
    <property type="entry name" value="Winged helix-like DNA-binding domain superfamily/Winged helix DNA-binding domain"/>
    <property type="match status" value="1"/>
</dbReference>
<accession>A0A3D3R715</accession>
<evidence type="ECO:0000313" key="4">
    <source>
        <dbReference type="Proteomes" id="UP000263642"/>
    </source>
</evidence>
<accession>A0A517XGC3</accession>
<dbReference type="AlphaFoldDB" id="A0A3D3R715"/>
<dbReference type="SUPFAM" id="SSF46785">
    <property type="entry name" value="Winged helix' DNA-binding domain"/>
    <property type="match status" value="1"/>
</dbReference>
<dbReference type="EMBL" id="CP042910">
    <property type="protein sequence ID" value="QEG18596.1"/>
    <property type="molecule type" value="Genomic_DNA"/>
</dbReference>
<dbReference type="GeneID" id="98648957"/>
<evidence type="ECO:0000313" key="5">
    <source>
        <dbReference type="Proteomes" id="UP000322887"/>
    </source>
</evidence>
<dbReference type="RefSeq" id="WP_002643791.1">
    <property type="nucleotide sequence ID" value="NZ_CAXAST010000004.1"/>
</dbReference>
<dbReference type="PANTHER" id="PTHR33169:SF14">
    <property type="entry name" value="TRANSCRIPTIONAL REGULATOR RV3488"/>
    <property type="match status" value="1"/>
</dbReference>
<dbReference type="EMBL" id="DQAY01000091">
    <property type="protein sequence ID" value="HCO24366.1"/>
    <property type="molecule type" value="Genomic_DNA"/>
</dbReference>
<organism evidence="2 4">
    <name type="scientific">Gimesia maris</name>
    <dbReference type="NCBI Taxonomy" id="122"/>
    <lineage>
        <taxon>Bacteria</taxon>
        <taxon>Pseudomonadati</taxon>
        <taxon>Planctomycetota</taxon>
        <taxon>Planctomycetia</taxon>
        <taxon>Planctomycetales</taxon>
        <taxon>Planctomycetaceae</taxon>
        <taxon>Gimesia</taxon>
    </lineage>
</organism>
<proteinExistence type="predicted"/>
<evidence type="ECO:0000313" key="2">
    <source>
        <dbReference type="EMBL" id="HCO24366.1"/>
    </source>
</evidence>
<reference evidence="3 5" key="2">
    <citation type="submission" date="2019-08" db="EMBL/GenBank/DDBJ databases">
        <title>Deep-cultivation of Planctomycetes and their phenomic and genomic characterization uncovers novel biology.</title>
        <authorList>
            <person name="Wiegand S."/>
            <person name="Jogler M."/>
            <person name="Boedeker C."/>
            <person name="Pinto D."/>
            <person name="Vollmers J."/>
            <person name="Rivas-Marin E."/>
            <person name="Kohn T."/>
            <person name="Peeters S.H."/>
            <person name="Heuer A."/>
            <person name="Rast P."/>
            <person name="Oberbeckmann S."/>
            <person name="Bunk B."/>
            <person name="Jeske O."/>
            <person name="Meyerdierks A."/>
            <person name="Storesund J.E."/>
            <person name="Kallscheuer N."/>
            <person name="Luecker S."/>
            <person name="Lage O.M."/>
            <person name="Pohl T."/>
            <person name="Merkel B.J."/>
            <person name="Hornburger P."/>
            <person name="Mueller R.-W."/>
            <person name="Bruemmer F."/>
            <person name="Labrenz M."/>
            <person name="Spormann A.M."/>
            <person name="Op den Camp H."/>
            <person name="Overmann J."/>
            <person name="Amann R."/>
            <person name="Jetten M.S.M."/>
            <person name="Mascher T."/>
            <person name="Medema M.H."/>
            <person name="Devos D.P."/>
            <person name="Kaster A.-K."/>
            <person name="Ovreas L."/>
            <person name="Rohde M."/>
            <person name="Galperin M.Y."/>
            <person name="Jogler C."/>
        </authorList>
    </citation>
    <scope>NUCLEOTIDE SEQUENCE [LARGE SCALE GENOMIC DNA]</scope>
    <source>
        <strain evidence="3 5">DSM 8797</strain>
    </source>
</reference>
<dbReference type="NCBIfam" id="TIGR03433">
    <property type="entry name" value="padR_acidobact"/>
    <property type="match status" value="1"/>
</dbReference>
<protein>
    <submittedName>
        <fullName evidence="2">PadR family transcriptional regulator</fullName>
    </submittedName>
    <submittedName>
        <fullName evidence="3">Transcriptional regulator YqjI</fullName>
    </submittedName>
</protein>
<evidence type="ECO:0000313" key="3">
    <source>
        <dbReference type="EMBL" id="QEG18596.1"/>
    </source>
</evidence>
<dbReference type="Proteomes" id="UP000263642">
    <property type="component" value="Unassembled WGS sequence"/>
</dbReference>
<feature type="domain" description="Transcription regulator PadR N-terminal" evidence="1">
    <location>
        <begin position="14"/>
        <end position="87"/>
    </location>
</feature>
<dbReference type="InterPro" id="IPR052509">
    <property type="entry name" value="Metal_resp_DNA-bind_regulator"/>
</dbReference>
<dbReference type="PANTHER" id="PTHR33169">
    <property type="entry name" value="PADR-FAMILY TRANSCRIPTIONAL REGULATOR"/>
    <property type="match status" value="1"/>
</dbReference>
<keyword evidence="5" id="KW-1185">Reference proteome</keyword>
<name>A0A3D3R715_9PLAN</name>
<dbReference type="InterPro" id="IPR005149">
    <property type="entry name" value="Tscrpt_reg_PadR_N"/>
</dbReference>
<sequence length="110" mass="12839">MNPQLFAGTMEMLILELVSEGPTYGYEITQRVTNRSANEFELKEGSLYPALHKLQRKKLLKSFWREVDGRRRKYYELTIQGQKALNEKRQEWKQFSSAIERILGAQSGLA</sequence>
<dbReference type="Proteomes" id="UP000322887">
    <property type="component" value="Chromosome"/>
</dbReference>
<dbReference type="InterPro" id="IPR036390">
    <property type="entry name" value="WH_DNA-bd_sf"/>
</dbReference>